<evidence type="ECO:0000313" key="11">
    <source>
        <dbReference type="Proteomes" id="UP000240400"/>
    </source>
</evidence>
<feature type="transmembrane region" description="Helical" evidence="9">
    <location>
        <begin position="452"/>
        <end position="471"/>
    </location>
</feature>
<gene>
    <name evidence="10" type="ORF">BUZ61_02325</name>
</gene>
<sequence>MNDKNAYDRKKKHRNLVYMISVAIIVIITVIAGSFPTVFGTHAQQVYDYIANHFGWLFLVIIFILDIFLIALAVSRYGRFKLGNDNEAPEFSMMSWIGMLFSAGLGVGIVFWGVAEPLTHYLHSPFPGKTPDESAESARVAMGYTFFHWGISQWSIFAIAGLTVAYFQFRKKRNGLISTAMEPVFGESYKRPYRNVIDILAIIATVMGIATSIGLGIMQISGGLHHVFNVPNNNITKISITILMVAIFLTSAVTGLNRGVKWLSNVNIGLGAILLIFIFIFGDFKFILESYTLAVGDYLRHFVEYSLRISPYTGDNGWIQQWTVFYWAWVISWSPFIGGFVARVSRGRTIREFVIGVLIIPPLISFTWIAGFGGTAVKIALTSNDNIANIVDKDYTVALFELLSKFPIADITSALAIALIFIFIITSADSTTHIVAGMATGGIANPKIKHKIVWGILIGAISVAMTIAGGLTSLQTASVVTGLPFSLILLLMIFSLMRALRREPTEHFKMTYIDDDKDYSIPLEERERKNPTHNDHHSVEQANVKDDKPNHKNESNHSKNKDD</sequence>
<keyword evidence="7 9" id="KW-0472">Membrane</keyword>
<comment type="caution">
    <text evidence="10">The sequence shown here is derived from an EMBL/GenBank/DDBJ whole genome shotgun (WGS) entry which is preliminary data.</text>
</comment>
<keyword evidence="5 9" id="KW-0812">Transmembrane</keyword>
<organism evidence="10 11">
    <name type="scientific">Staphylococcus nepalensis</name>
    <dbReference type="NCBI Taxonomy" id="214473"/>
    <lineage>
        <taxon>Bacteria</taxon>
        <taxon>Bacillati</taxon>
        <taxon>Bacillota</taxon>
        <taxon>Bacilli</taxon>
        <taxon>Bacillales</taxon>
        <taxon>Staphylococcaceae</taxon>
        <taxon>Staphylococcus</taxon>
    </lineage>
</organism>
<dbReference type="OrthoDB" id="9775735at2"/>
<feature type="transmembrane region" description="Helical" evidence="9">
    <location>
        <begin position="55"/>
        <end position="75"/>
    </location>
</feature>
<feature type="transmembrane region" description="Helical" evidence="9">
    <location>
        <begin position="16"/>
        <end position="35"/>
    </location>
</feature>
<evidence type="ECO:0000256" key="5">
    <source>
        <dbReference type="ARBA" id="ARBA00022692"/>
    </source>
</evidence>
<comment type="similarity">
    <text evidence="2">Belongs to the BCCT transporter (TC 2.A.15) family.</text>
</comment>
<feature type="compositionally biased region" description="Basic and acidic residues" evidence="8">
    <location>
        <begin position="523"/>
        <end position="563"/>
    </location>
</feature>
<dbReference type="Proteomes" id="UP000240400">
    <property type="component" value="Unassembled WGS sequence"/>
</dbReference>
<feature type="transmembrane region" description="Helical" evidence="9">
    <location>
        <begin position="268"/>
        <end position="288"/>
    </location>
</feature>
<dbReference type="Pfam" id="PF02028">
    <property type="entry name" value="BCCT"/>
    <property type="match status" value="1"/>
</dbReference>
<dbReference type="InterPro" id="IPR000060">
    <property type="entry name" value="BCCT_transptr"/>
</dbReference>
<feature type="transmembrane region" description="Helical" evidence="9">
    <location>
        <begin position="324"/>
        <end position="341"/>
    </location>
</feature>
<dbReference type="GeneID" id="66775842"/>
<evidence type="ECO:0000256" key="9">
    <source>
        <dbReference type="SAM" id="Phobius"/>
    </source>
</evidence>
<dbReference type="GO" id="GO:0022857">
    <property type="term" value="F:transmembrane transporter activity"/>
    <property type="evidence" value="ECO:0007669"/>
    <property type="project" value="InterPro"/>
</dbReference>
<dbReference type="RefSeq" id="WP_096808367.1">
    <property type="nucleotide sequence ID" value="NZ_BMCF01000001.1"/>
</dbReference>
<evidence type="ECO:0000256" key="8">
    <source>
        <dbReference type="SAM" id="MobiDB-lite"/>
    </source>
</evidence>
<keyword evidence="4" id="KW-1003">Cell membrane</keyword>
<proteinExistence type="inferred from homology"/>
<evidence type="ECO:0000313" key="10">
    <source>
        <dbReference type="EMBL" id="PTK60427.1"/>
    </source>
</evidence>
<feature type="transmembrane region" description="Helical" evidence="9">
    <location>
        <begin position="96"/>
        <end position="115"/>
    </location>
</feature>
<evidence type="ECO:0000256" key="7">
    <source>
        <dbReference type="ARBA" id="ARBA00023136"/>
    </source>
</evidence>
<evidence type="ECO:0000256" key="4">
    <source>
        <dbReference type="ARBA" id="ARBA00022475"/>
    </source>
</evidence>
<name>A0A291JI29_9STAP</name>
<dbReference type="KEGG" id="snl:BJD96_01990"/>
<dbReference type="EMBL" id="PZHR01000006">
    <property type="protein sequence ID" value="PTK60427.1"/>
    <property type="molecule type" value="Genomic_DNA"/>
</dbReference>
<evidence type="ECO:0000256" key="6">
    <source>
        <dbReference type="ARBA" id="ARBA00022989"/>
    </source>
</evidence>
<reference evidence="10 11" key="1">
    <citation type="journal article" date="2016" name="Front. Microbiol.">
        <title>Comprehensive Phylogenetic Analysis of Bovine Non-aureus Staphylococci Species Based on Whole-Genome Sequencing.</title>
        <authorList>
            <person name="Naushad S."/>
            <person name="Barkema H.W."/>
            <person name="Luby C."/>
            <person name="Condas L.A."/>
            <person name="Nobrega D.B."/>
            <person name="Carson D.A."/>
            <person name="De Buck J."/>
        </authorList>
    </citation>
    <scope>NUCLEOTIDE SEQUENCE [LARGE SCALE GENOMIC DNA]</scope>
    <source>
        <strain evidence="10 11">SNUC 4337</strain>
    </source>
</reference>
<evidence type="ECO:0000256" key="2">
    <source>
        <dbReference type="ARBA" id="ARBA00005658"/>
    </source>
</evidence>
<feature type="transmembrane region" description="Helical" evidence="9">
    <location>
        <begin position="146"/>
        <end position="167"/>
    </location>
</feature>
<feature type="transmembrane region" description="Helical" evidence="9">
    <location>
        <begin position="477"/>
        <end position="500"/>
    </location>
</feature>
<dbReference type="AlphaFoldDB" id="A0A291JI29"/>
<feature type="transmembrane region" description="Helical" evidence="9">
    <location>
        <begin position="196"/>
        <end position="218"/>
    </location>
</feature>
<protein>
    <submittedName>
        <fullName evidence="10">BCCT family transporter</fullName>
    </submittedName>
</protein>
<feature type="region of interest" description="Disordered" evidence="8">
    <location>
        <begin position="522"/>
        <end position="563"/>
    </location>
</feature>
<comment type="subcellular location">
    <subcellularLocation>
        <location evidence="1">Cell membrane</location>
        <topology evidence="1">Multi-pass membrane protein</topology>
    </subcellularLocation>
</comment>
<feature type="transmembrane region" description="Helical" evidence="9">
    <location>
        <begin position="353"/>
        <end position="373"/>
    </location>
</feature>
<feature type="transmembrane region" description="Helical" evidence="9">
    <location>
        <begin position="238"/>
        <end position="256"/>
    </location>
</feature>
<feature type="transmembrane region" description="Helical" evidence="9">
    <location>
        <begin position="411"/>
        <end position="431"/>
    </location>
</feature>
<dbReference type="PANTHER" id="PTHR30047:SF7">
    <property type="entry name" value="HIGH-AFFINITY CHOLINE TRANSPORT PROTEIN"/>
    <property type="match status" value="1"/>
</dbReference>
<accession>A0A291JI29</accession>
<dbReference type="PANTHER" id="PTHR30047">
    <property type="entry name" value="HIGH-AFFINITY CHOLINE TRANSPORT PROTEIN-RELATED"/>
    <property type="match status" value="1"/>
</dbReference>
<evidence type="ECO:0000256" key="3">
    <source>
        <dbReference type="ARBA" id="ARBA00022448"/>
    </source>
</evidence>
<keyword evidence="6 9" id="KW-1133">Transmembrane helix</keyword>
<dbReference type="NCBIfam" id="TIGR00842">
    <property type="entry name" value="bcct"/>
    <property type="match status" value="1"/>
</dbReference>
<keyword evidence="3" id="KW-0813">Transport</keyword>
<dbReference type="GO" id="GO:0005886">
    <property type="term" value="C:plasma membrane"/>
    <property type="evidence" value="ECO:0007669"/>
    <property type="project" value="UniProtKB-SubCell"/>
</dbReference>
<evidence type="ECO:0000256" key="1">
    <source>
        <dbReference type="ARBA" id="ARBA00004651"/>
    </source>
</evidence>